<dbReference type="EMBL" id="BGPR01001468">
    <property type="protein sequence ID" value="GBM54645.1"/>
    <property type="molecule type" value="Genomic_DNA"/>
</dbReference>
<reference evidence="1 2" key="1">
    <citation type="journal article" date="2019" name="Sci. Rep.">
        <title>Orb-weaving spider Araneus ventricosus genome elucidates the spidroin gene catalogue.</title>
        <authorList>
            <person name="Kono N."/>
            <person name="Nakamura H."/>
            <person name="Ohtoshi R."/>
            <person name="Moran D.A.P."/>
            <person name="Shinohara A."/>
            <person name="Yoshida Y."/>
            <person name="Fujiwara M."/>
            <person name="Mori M."/>
            <person name="Tomita M."/>
            <person name="Arakawa K."/>
        </authorList>
    </citation>
    <scope>NUCLEOTIDE SEQUENCE [LARGE SCALE GENOMIC DNA]</scope>
</reference>
<protein>
    <submittedName>
        <fullName evidence="1">Uncharacterized protein</fullName>
    </submittedName>
</protein>
<name>A0A4Y2GPB9_ARAVE</name>
<gene>
    <name evidence="1" type="ORF">AVEN_214619_1</name>
</gene>
<evidence type="ECO:0000313" key="2">
    <source>
        <dbReference type="Proteomes" id="UP000499080"/>
    </source>
</evidence>
<dbReference type="Proteomes" id="UP000499080">
    <property type="component" value="Unassembled WGS sequence"/>
</dbReference>
<sequence length="98" mass="10967">MPFVHDSLLLSGKEHLSDNRWCRCPKSLRLGVYLIGYGCAYKRFAASPLHSSAPYVRCISANFRVRIISLPTTATSVCEMKLQEGSGILRTCNAIYRV</sequence>
<organism evidence="1 2">
    <name type="scientific">Araneus ventricosus</name>
    <name type="common">Orbweaver spider</name>
    <name type="synonym">Epeira ventricosa</name>
    <dbReference type="NCBI Taxonomy" id="182803"/>
    <lineage>
        <taxon>Eukaryota</taxon>
        <taxon>Metazoa</taxon>
        <taxon>Ecdysozoa</taxon>
        <taxon>Arthropoda</taxon>
        <taxon>Chelicerata</taxon>
        <taxon>Arachnida</taxon>
        <taxon>Araneae</taxon>
        <taxon>Araneomorphae</taxon>
        <taxon>Entelegynae</taxon>
        <taxon>Araneoidea</taxon>
        <taxon>Araneidae</taxon>
        <taxon>Araneus</taxon>
    </lineage>
</organism>
<keyword evidence="2" id="KW-1185">Reference proteome</keyword>
<proteinExistence type="predicted"/>
<comment type="caution">
    <text evidence="1">The sequence shown here is derived from an EMBL/GenBank/DDBJ whole genome shotgun (WGS) entry which is preliminary data.</text>
</comment>
<evidence type="ECO:0000313" key="1">
    <source>
        <dbReference type="EMBL" id="GBM54645.1"/>
    </source>
</evidence>
<accession>A0A4Y2GPB9</accession>
<dbReference type="AlphaFoldDB" id="A0A4Y2GPB9"/>